<evidence type="ECO:0000313" key="2">
    <source>
        <dbReference type="Proteomes" id="UP001500503"/>
    </source>
</evidence>
<protein>
    <recommendedName>
        <fullName evidence="3">Transposase</fullName>
    </recommendedName>
</protein>
<evidence type="ECO:0000313" key="1">
    <source>
        <dbReference type="EMBL" id="GAA4501343.1"/>
    </source>
</evidence>
<dbReference type="Proteomes" id="UP001500503">
    <property type="component" value="Unassembled WGS sequence"/>
</dbReference>
<reference evidence="2" key="1">
    <citation type="journal article" date="2019" name="Int. J. Syst. Evol. Microbiol.">
        <title>The Global Catalogue of Microorganisms (GCM) 10K type strain sequencing project: providing services to taxonomists for standard genome sequencing and annotation.</title>
        <authorList>
            <consortium name="The Broad Institute Genomics Platform"/>
            <consortium name="The Broad Institute Genome Sequencing Center for Infectious Disease"/>
            <person name="Wu L."/>
            <person name="Ma J."/>
        </authorList>
    </citation>
    <scope>NUCLEOTIDE SEQUENCE [LARGE SCALE GENOMIC DNA]</scope>
    <source>
        <strain evidence="2">JCM 17933</strain>
    </source>
</reference>
<organism evidence="1 2">
    <name type="scientific">Actinoallomurus oryzae</name>
    <dbReference type="NCBI Taxonomy" id="502180"/>
    <lineage>
        <taxon>Bacteria</taxon>
        <taxon>Bacillati</taxon>
        <taxon>Actinomycetota</taxon>
        <taxon>Actinomycetes</taxon>
        <taxon>Streptosporangiales</taxon>
        <taxon>Thermomonosporaceae</taxon>
        <taxon>Actinoallomurus</taxon>
    </lineage>
</organism>
<proteinExistence type="predicted"/>
<sequence>MKACGLTSPTQRAGLPSKIDVQARVKRSADMHSPSLGHIAYQVNWKRREVGRRGLAVPAGACRTRRRTVRPPPADSVPPLIDAESGESMAVARVVVMVLACGRA</sequence>
<evidence type="ECO:0008006" key="3">
    <source>
        <dbReference type="Google" id="ProtNLM"/>
    </source>
</evidence>
<dbReference type="EMBL" id="BAABHF010000025">
    <property type="protein sequence ID" value="GAA4501343.1"/>
    <property type="molecule type" value="Genomic_DNA"/>
</dbReference>
<name>A0ABP8QDJ9_9ACTN</name>
<keyword evidence="2" id="KW-1185">Reference proteome</keyword>
<gene>
    <name evidence="1" type="ORF">GCM10023191_051250</name>
</gene>
<accession>A0ABP8QDJ9</accession>
<comment type="caution">
    <text evidence="1">The sequence shown here is derived from an EMBL/GenBank/DDBJ whole genome shotgun (WGS) entry which is preliminary data.</text>
</comment>